<dbReference type="OrthoDB" id="6765698at2759"/>
<name>A0A5E4NM16_9HEMI</name>
<dbReference type="AlphaFoldDB" id="A0A5E4NM16"/>
<evidence type="ECO:0008006" key="3">
    <source>
        <dbReference type="Google" id="ProtNLM"/>
    </source>
</evidence>
<protein>
    <recommendedName>
        <fullName evidence="3">Reverse transcriptase domain</fullName>
    </recommendedName>
</protein>
<reference evidence="1 2" key="1">
    <citation type="submission" date="2019-08" db="EMBL/GenBank/DDBJ databases">
        <authorList>
            <person name="Alioto T."/>
            <person name="Alioto T."/>
            <person name="Gomez Garrido J."/>
        </authorList>
    </citation>
    <scope>NUCLEOTIDE SEQUENCE [LARGE SCALE GENOMIC DNA]</scope>
</reference>
<dbReference type="InterPro" id="IPR052560">
    <property type="entry name" value="RdDP_mobile_element"/>
</dbReference>
<organism evidence="1 2">
    <name type="scientific">Cinara cedri</name>
    <dbReference type="NCBI Taxonomy" id="506608"/>
    <lineage>
        <taxon>Eukaryota</taxon>
        <taxon>Metazoa</taxon>
        <taxon>Ecdysozoa</taxon>
        <taxon>Arthropoda</taxon>
        <taxon>Hexapoda</taxon>
        <taxon>Insecta</taxon>
        <taxon>Pterygota</taxon>
        <taxon>Neoptera</taxon>
        <taxon>Paraneoptera</taxon>
        <taxon>Hemiptera</taxon>
        <taxon>Sternorrhyncha</taxon>
        <taxon>Aphidomorpha</taxon>
        <taxon>Aphidoidea</taxon>
        <taxon>Aphididae</taxon>
        <taxon>Lachninae</taxon>
        <taxon>Cinara</taxon>
    </lineage>
</organism>
<proteinExistence type="predicted"/>
<dbReference type="Proteomes" id="UP000325440">
    <property type="component" value="Unassembled WGS sequence"/>
</dbReference>
<keyword evidence="2" id="KW-1185">Reference proteome</keyword>
<gene>
    <name evidence="1" type="ORF">CINCED_3A018144</name>
</gene>
<dbReference type="PANTHER" id="PTHR36688">
    <property type="entry name" value="ENDO/EXONUCLEASE/PHOSPHATASE DOMAIN-CONTAINING PROTEIN"/>
    <property type="match status" value="1"/>
</dbReference>
<accession>A0A5E4NM16</accession>
<dbReference type="PANTHER" id="PTHR36688:SF1">
    <property type="entry name" value="ENDONUCLEASE_EXONUCLEASE_PHOSPHATASE DOMAIN-CONTAINING PROTEIN"/>
    <property type="match status" value="1"/>
</dbReference>
<dbReference type="EMBL" id="CABPRJ010002427">
    <property type="protein sequence ID" value="VVC45998.1"/>
    <property type="molecule type" value="Genomic_DNA"/>
</dbReference>
<evidence type="ECO:0000313" key="1">
    <source>
        <dbReference type="EMBL" id="VVC45998.1"/>
    </source>
</evidence>
<evidence type="ECO:0000313" key="2">
    <source>
        <dbReference type="Proteomes" id="UP000325440"/>
    </source>
</evidence>
<sequence length="305" mass="35177">MARQEIKVVFNEQQIRNNPNPTYLGITLDRTLTYREHLTKVAAKIKIRNNIINKLAQTTWGSDANTIRISALALTYSVAEYCAPVWLNSSHTSKIDTQLNATMRTISGAIKSTPASWLPVLSNIAPPHLRRYYSLVREYNNHALNRSLPIHKYINNNLSQRSKSRKPPWKLAQKLINYNLNSKWTEEWRLNNPDKFNLIEQPTERVPGFQLPRKEWVTLNRLRTGHGKTGNMLHKWGLRDTPQCDCGHETQTANHIVEECPIRSIRGGMKHLHKATTAATNWLTNLDIVNTIPTYILYSIYLTNY</sequence>